<dbReference type="PRINTS" id="PR00237">
    <property type="entry name" value="GPCRRHODOPSN"/>
</dbReference>
<evidence type="ECO:0000313" key="15">
    <source>
        <dbReference type="EMBL" id="AIT11645.1"/>
    </source>
</evidence>
<evidence type="ECO:0000256" key="3">
    <source>
        <dbReference type="ARBA" id="ARBA00022606"/>
    </source>
</evidence>
<evidence type="ECO:0000256" key="13">
    <source>
        <dbReference type="SAM" id="Phobius"/>
    </source>
</evidence>
<dbReference type="AlphaFoldDB" id="A0A097ETF5"/>
<evidence type="ECO:0000256" key="6">
    <source>
        <dbReference type="ARBA" id="ARBA00022989"/>
    </source>
</evidence>
<keyword evidence="9 13" id="KW-0472">Membrane</keyword>
<keyword evidence="4 13" id="KW-0812">Transmembrane</keyword>
<dbReference type="InterPro" id="IPR050125">
    <property type="entry name" value="GPCR_opsins"/>
</dbReference>
<feature type="region of interest" description="Disordered" evidence="12">
    <location>
        <begin position="277"/>
        <end position="297"/>
    </location>
</feature>
<dbReference type="GO" id="GO:0004930">
    <property type="term" value="F:G protein-coupled receptor activity"/>
    <property type="evidence" value="ECO:0007669"/>
    <property type="project" value="UniProtKB-KW"/>
</dbReference>
<dbReference type="PROSITE" id="PS50262">
    <property type="entry name" value="G_PROTEIN_RECEP_F1_2"/>
    <property type="match status" value="1"/>
</dbReference>
<evidence type="ECO:0000259" key="14">
    <source>
        <dbReference type="PROSITE" id="PS50262"/>
    </source>
</evidence>
<evidence type="ECO:0000256" key="2">
    <source>
        <dbReference type="ARBA" id="ARBA00022543"/>
    </source>
</evidence>
<evidence type="ECO:0000256" key="1">
    <source>
        <dbReference type="ARBA" id="ARBA00004141"/>
    </source>
</evidence>
<dbReference type="Pfam" id="PF00001">
    <property type="entry name" value="7tm_1"/>
    <property type="match status" value="2"/>
</dbReference>
<protein>
    <submittedName>
        <fullName evidence="15">Neuropsin</fullName>
    </submittedName>
</protein>
<evidence type="ECO:0000256" key="5">
    <source>
        <dbReference type="ARBA" id="ARBA00022925"/>
    </source>
</evidence>
<evidence type="ECO:0000256" key="9">
    <source>
        <dbReference type="ARBA" id="ARBA00023136"/>
    </source>
</evidence>
<evidence type="ECO:0000256" key="11">
    <source>
        <dbReference type="ARBA" id="ARBA00023224"/>
    </source>
</evidence>
<dbReference type="SUPFAM" id="SSF81321">
    <property type="entry name" value="Family A G protein-coupled receptor-like"/>
    <property type="match status" value="1"/>
</dbReference>
<feature type="domain" description="G-protein coupled receptors family 1 profile" evidence="14">
    <location>
        <begin position="37"/>
        <end position="226"/>
    </location>
</feature>
<dbReference type="InterPro" id="IPR017452">
    <property type="entry name" value="GPCR_Rhodpsn_7TM"/>
</dbReference>
<feature type="transmembrane region" description="Helical" evidence="13">
    <location>
        <begin position="169"/>
        <end position="195"/>
    </location>
</feature>
<dbReference type="PANTHER" id="PTHR24240">
    <property type="entry name" value="OPSIN"/>
    <property type="match status" value="1"/>
</dbReference>
<evidence type="ECO:0000256" key="12">
    <source>
        <dbReference type="SAM" id="MobiDB-lite"/>
    </source>
</evidence>
<keyword evidence="10" id="KW-0675">Receptor</keyword>
<dbReference type="GO" id="GO:0016020">
    <property type="term" value="C:membrane"/>
    <property type="evidence" value="ECO:0007669"/>
    <property type="project" value="UniProtKB-SubCell"/>
</dbReference>
<evidence type="ECO:0000256" key="10">
    <source>
        <dbReference type="ARBA" id="ARBA00023170"/>
    </source>
</evidence>
<keyword evidence="7" id="KW-0157">Chromophore</keyword>
<feature type="transmembrane region" description="Helical" evidence="13">
    <location>
        <begin position="12"/>
        <end position="28"/>
    </location>
</feature>
<accession>A0A097ETF5</accession>
<dbReference type="GO" id="GO:0009881">
    <property type="term" value="F:photoreceptor activity"/>
    <property type="evidence" value="ECO:0007669"/>
    <property type="project" value="UniProtKB-KW"/>
</dbReference>
<dbReference type="Gene3D" id="1.20.1070.10">
    <property type="entry name" value="Rhodopsin 7-helix transmembrane proteins"/>
    <property type="match status" value="2"/>
</dbReference>
<feature type="non-terminal residue" evidence="15">
    <location>
        <position position="297"/>
    </location>
</feature>
<dbReference type="InterPro" id="IPR027430">
    <property type="entry name" value="Retinal_BS"/>
</dbReference>
<dbReference type="PROSITE" id="PS00238">
    <property type="entry name" value="OPSIN"/>
    <property type="match status" value="1"/>
</dbReference>
<feature type="transmembrane region" description="Helical" evidence="13">
    <location>
        <begin position="125"/>
        <end position="148"/>
    </location>
</feature>
<keyword evidence="11" id="KW-0807">Transducer</keyword>
<evidence type="ECO:0000256" key="8">
    <source>
        <dbReference type="ARBA" id="ARBA00023040"/>
    </source>
</evidence>
<feature type="transmembrane region" description="Helical" evidence="13">
    <location>
        <begin position="207"/>
        <end position="228"/>
    </location>
</feature>
<comment type="subcellular location">
    <subcellularLocation>
        <location evidence="1">Membrane</location>
        <topology evidence="1">Multi-pass membrane protein</topology>
    </subcellularLocation>
</comment>
<keyword evidence="3" id="KW-0716">Sensory transduction</keyword>
<keyword evidence="6 13" id="KW-1133">Transmembrane helix</keyword>
<proteinExistence type="evidence at transcript level"/>
<evidence type="ECO:0000256" key="4">
    <source>
        <dbReference type="ARBA" id="ARBA00022692"/>
    </source>
</evidence>
<feature type="transmembrane region" description="Helical" evidence="13">
    <location>
        <begin position="79"/>
        <end position="105"/>
    </location>
</feature>
<reference evidence="15" key="1">
    <citation type="journal article" date="2014" name="Cell">
        <title>Melatonin signaling controls circadian swimming behavior in marine zooplankton.</title>
        <authorList>
            <person name="Tosches M.A."/>
            <person name="Bucher D."/>
            <person name="Vopalensky P."/>
            <person name="Arendt D."/>
        </authorList>
    </citation>
    <scope>NUCLEOTIDE SEQUENCE</scope>
</reference>
<feature type="non-terminal residue" evidence="15">
    <location>
        <position position="1"/>
    </location>
</feature>
<sequence>GPDSRDPVTQLGVLSILLNVLVILTVLCRRRSVSPLEIYVINMAVVDLCPTVLAYPSTTASAFNHGWILGDTDMVNRRFVLLTLIPVYGNALIWCFTPLVGWGRYGPESSGISCALEWHHLPLSYVIKIFVTGFLMPVAIMIFCYGCIIREVYITQKGTQMIRKRMDIYMIKMTIMMTLCFLVAWTPYAVVAFLATEPWSQEISVTLSVASSFLAKSSSFYNPIVYVFTVKRFRREVIEVLRCSVTKDTNATMATNFNLNEVKRPLDNQKESEFLLSDIHNKSRSEPSTDVRGSKEP</sequence>
<dbReference type="GO" id="GO:0007602">
    <property type="term" value="P:phototransduction"/>
    <property type="evidence" value="ECO:0007669"/>
    <property type="project" value="UniProtKB-KW"/>
</dbReference>
<dbReference type="EMBL" id="KM393193">
    <property type="protein sequence ID" value="AIT11645.1"/>
    <property type="molecule type" value="mRNA"/>
</dbReference>
<name>A0A097ETF5_PLADU</name>
<keyword evidence="5" id="KW-0681">Retinal protein</keyword>
<keyword evidence="8" id="KW-0297">G-protein coupled receptor</keyword>
<keyword evidence="2" id="KW-0600">Photoreceptor protein</keyword>
<evidence type="ECO:0000256" key="7">
    <source>
        <dbReference type="ARBA" id="ARBA00022991"/>
    </source>
</evidence>
<dbReference type="InterPro" id="IPR000276">
    <property type="entry name" value="GPCR_Rhodpsn"/>
</dbReference>
<organism evidence="15">
    <name type="scientific">Platynereis dumerilii</name>
    <name type="common">Dumeril's clam worm</name>
    <dbReference type="NCBI Taxonomy" id="6359"/>
    <lineage>
        <taxon>Eukaryota</taxon>
        <taxon>Metazoa</taxon>
        <taxon>Spiralia</taxon>
        <taxon>Lophotrochozoa</taxon>
        <taxon>Annelida</taxon>
        <taxon>Polychaeta</taxon>
        <taxon>Errantia</taxon>
        <taxon>Phyllodocida</taxon>
        <taxon>Nereididae</taxon>
        <taxon>Platynereis</taxon>
    </lineage>
</organism>